<dbReference type="Proteomes" id="UP000308199">
    <property type="component" value="Unassembled WGS sequence"/>
</dbReference>
<proteinExistence type="predicted"/>
<feature type="region of interest" description="Disordered" evidence="1">
    <location>
        <begin position="144"/>
        <end position="169"/>
    </location>
</feature>
<reference evidence="2 3" key="1">
    <citation type="submission" date="2019-02" db="EMBL/GenBank/DDBJ databases">
        <title>Genome sequencing of the rare red list fungi Phellinidium pouzarii.</title>
        <authorList>
            <person name="Buettner E."/>
            <person name="Kellner H."/>
        </authorList>
    </citation>
    <scope>NUCLEOTIDE SEQUENCE [LARGE SCALE GENOMIC DNA]</scope>
    <source>
        <strain evidence="2 3">DSM 108285</strain>
    </source>
</reference>
<dbReference type="EMBL" id="SGPK01001753">
    <property type="protein sequence ID" value="THG92486.1"/>
    <property type="molecule type" value="Genomic_DNA"/>
</dbReference>
<evidence type="ECO:0000313" key="2">
    <source>
        <dbReference type="EMBL" id="THG92486.1"/>
    </source>
</evidence>
<name>A0A4S4K432_9AGAM</name>
<dbReference type="AlphaFoldDB" id="A0A4S4K432"/>
<protein>
    <submittedName>
        <fullName evidence="2">Uncharacterized protein</fullName>
    </submittedName>
</protein>
<gene>
    <name evidence="2" type="ORF">EW145_g8698</name>
</gene>
<feature type="region of interest" description="Disordered" evidence="1">
    <location>
        <begin position="33"/>
        <end position="56"/>
    </location>
</feature>
<sequence length="169" mass="17860">MHFCALEVGEARASAAAAVAAAASAINISEVSEGNRETKLDSTVQTKSTPTLKHGGVAPRALASTIISTSASTPTPTASPVFPYGQKRMMMRGRGAWGNARPFTWPWEEMSVDRTSNAYPEYIEGMSTLVEDKDLGEERMRAALGTPADATLGEEAEGVDVDPLKGTVD</sequence>
<keyword evidence="3" id="KW-1185">Reference proteome</keyword>
<comment type="caution">
    <text evidence="2">The sequence shown here is derived from an EMBL/GenBank/DDBJ whole genome shotgun (WGS) entry which is preliminary data.</text>
</comment>
<organism evidence="2 3">
    <name type="scientific">Phellinidium pouzarii</name>
    <dbReference type="NCBI Taxonomy" id="167371"/>
    <lineage>
        <taxon>Eukaryota</taxon>
        <taxon>Fungi</taxon>
        <taxon>Dikarya</taxon>
        <taxon>Basidiomycota</taxon>
        <taxon>Agaricomycotina</taxon>
        <taxon>Agaricomycetes</taxon>
        <taxon>Hymenochaetales</taxon>
        <taxon>Hymenochaetaceae</taxon>
        <taxon>Phellinidium</taxon>
    </lineage>
</organism>
<evidence type="ECO:0000313" key="3">
    <source>
        <dbReference type="Proteomes" id="UP000308199"/>
    </source>
</evidence>
<feature type="non-terminal residue" evidence="2">
    <location>
        <position position="169"/>
    </location>
</feature>
<evidence type="ECO:0000256" key="1">
    <source>
        <dbReference type="SAM" id="MobiDB-lite"/>
    </source>
</evidence>
<feature type="compositionally biased region" description="Polar residues" evidence="1">
    <location>
        <begin position="41"/>
        <end position="51"/>
    </location>
</feature>
<accession>A0A4S4K432</accession>